<dbReference type="AlphaFoldDB" id="A0A1I3JU73"/>
<dbReference type="SUPFAM" id="SSF55298">
    <property type="entry name" value="YjgF-like"/>
    <property type="match status" value="1"/>
</dbReference>
<dbReference type="PANTHER" id="PTHR11803:SF58">
    <property type="entry name" value="PROTEIN HMF1-RELATED"/>
    <property type="match status" value="1"/>
</dbReference>
<comment type="similarity">
    <text evidence="1">Belongs to the RutC family.</text>
</comment>
<dbReference type="GeneID" id="96297315"/>
<evidence type="ECO:0000313" key="3">
    <source>
        <dbReference type="Proteomes" id="UP000199111"/>
    </source>
</evidence>
<organism evidence="2 3">
    <name type="scientific">Streptosporangium canum</name>
    <dbReference type="NCBI Taxonomy" id="324952"/>
    <lineage>
        <taxon>Bacteria</taxon>
        <taxon>Bacillati</taxon>
        <taxon>Actinomycetota</taxon>
        <taxon>Actinomycetes</taxon>
        <taxon>Streptosporangiales</taxon>
        <taxon>Streptosporangiaceae</taxon>
        <taxon>Streptosporangium</taxon>
    </lineage>
</organism>
<dbReference type="InterPro" id="IPR006175">
    <property type="entry name" value="YjgF/YER057c/UK114"/>
</dbReference>
<accession>A0A1I3JU73</accession>
<dbReference type="Pfam" id="PF01042">
    <property type="entry name" value="Ribonuc_L-PSP"/>
    <property type="match status" value="1"/>
</dbReference>
<protein>
    <submittedName>
        <fullName evidence="2">Enamine deaminase RidA, house cleaning of reactive enamine intermediates, YjgF/YER057c/UK114 family</fullName>
    </submittedName>
</protein>
<gene>
    <name evidence="2" type="ORF">SAMN05216275_104132</name>
</gene>
<keyword evidence="3" id="KW-1185">Reference proteome</keyword>
<proteinExistence type="inferred from homology"/>
<dbReference type="PANTHER" id="PTHR11803">
    <property type="entry name" value="2-IMINOBUTANOATE/2-IMINOPROPANOATE DEAMINASE RIDA"/>
    <property type="match status" value="1"/>
</dbReference>
<dbReference type="GO" id="GO:0005829">
    <property type="term" value="C:cytosol"/>
    <property type="evidence" value="ECO:0007669"/>
    <property type="project" value="TreeGrafter"/>
</dbReference>
<evidence type="ECO:0000313" key="2">
    <source>
        <dbReference type="EMBL" id="SFI63706.1"/>
    </source>
</evidence>
<dbReference type="CDD" id="cd00448">
    <property type="entry name" value="YjgF_YER057c_UK114_family"/>
    <property type="match status" value="1"/>
</dbReference>
<sequence>MTHIDFSTPPTLPATNGYSHVAGVPAGSRLVWTSGQVPIAADGTPAAAGDWEAQTRLAMRNVGAALEAGGATWDDVFKLTIFVVDTSALPVIRAVRDEFVNVERPPTSSLVQVAGLFRPDVLVEIEAVAAVPAT</sequence>
<dbReference type="RefSeq" id="WP_093886270.1">
    <property type="nucleotide sequence ID" value="NZ_FOQY01000004.1"/>
</dbReference>
<dbReference type="EMBL" id="FOQY01000004">
    <property type="protein sequence ID" value="SFI63706.1"/>
    <property type="molecule type" value="Genomic_DNA"/>
</dbReference>
<dbReference type="GO" id="GO:0019239">
    <property type="term" value="F:deaminase activity"/>
    <property type="evidence" value="ECO:0007669"/>
    <property type="project" value="TreeGrafter"/>
</dbReference>
<name>A0A1I3JU73_9ACTN</name>
<dbReference type="Proteomes" id="UP000199111">
    <property type="component" value="Unassembled WGS sequence"/>
</dbReference>
<reference evidence="3" key="1">
    <citation type="submission" date="2016-10" db="EMBL/GenBank/DDBJ databases">
        <authorList>
            <person name="Varghese N."/>
            <person name="Submissions S."/>
        </authorList>
    </citation>
    <scope>NUCLEOTIDE SEQUENCE [LARGE SCALE GENOMIC DNA]</scope>
    <source>
        <strain evidence="3">CGMCC 4.2126</strain>
    </source>
</reference>
<dbReference type="Gene3D" id="3.30.1330.40">
    <property type="entry name" value="RutC-like"/>
    <property type="match status" value="1"/>
</dbReference>
<evidence type="ECO:0000256" key="1">
    <source>
        <dbReference type="ARBA" id="ARBA00010552"/>
    </source>
</evidence>
<dbReference type="InterPro" id="IPR035959">
    <property type="entry name" value="RutC-like_sf"/>
</dbReference>